<dbReference type="OrthoDB" id="72620at2"/>
<dbReference type="RefSeq" id="WP_013179269.1">
    <property type="nucleotide sequence ID" value="NC_014221.1"/>
</dbReference>
<accession>D7CVJ9</accession>
<evidence type="ECO:0000313" key="2">
    <source>
        <dbReference type="Proteomes" id="UP000000379"/>
    </source>
</evidence>
<dbReference type="Proteomes" id="UP000000379">
    <property type="component" value="Chromosome"/>
</dbReference>
<evidence type="ECO:0000313" key="1">
    <source>
        <dbReference type="EMBL" id="ADI15910.1"/>
    </source>
</evidence>
<gene>
    <name evidence="1" type="ordered locus">Trad_2809</name>
</gene>
<dbReference type="eggNOG" id="ENOG50338N0">
    <property type="taxonomic scope" value="Bacteria"/>
</dbReference>
<sequence>MSDTDEKRTFKLLQGYIWFPRDAQVELGDFLPERLEPDIYLLWDEVPPPFAFFDDGTLAATQRVFQFTALAKGRTEREAQGLVPWLAETLQRRLEATPPGVGWQVMEDLRSL</sequence>
<organism evidence="1 2">
    <name type="scientific">Truepera radiovictrix (strain DSM 17093 / CIP 108686 / LMG 22925 / RQ-24)</name>
    <dbReference type="NCBI Taxonomy" id="649638"/>
    <lineage>
        <taxon>Bacteria</taxon>
        <taxon>Thermotogati</taxon>
        <taxon>Deinococcota</taxon>
        <taxon>Deinococci</taxon>
        <taxon>Trueperales</taxon>
        <taxon>Trueperaceae</taxon>
        <taxon>Truepera</taxon>
    </lineage>
</organism>
<protein>
    <recommendedName>
        <fullName evidence="3">DUF3208 domain-containing protein</fullName>
    </recommendedName>
</protein>
<dbReference type="Gene3D" id="3.30.70.2290">
    <property type="entry name" value="Protein of unknown function (DUF3208)"/>
    <property type="match status" value="1"/>
</dbReference>
<dbReference type="HOGENOM" id="CLU_1955989_0_0_0"/>
<evidence type="ECO:0008006" key="3">
    <source>
        <dbReference type="Google" id="ProtNLM"/>
    </source>
</evidence>
<dbReference type="AlphaFoldDB" id="D7CVJ9"/>
<dbReference type="KEGG" id="tra:Trad_2809"/>
<reference evidence="2" key="1">
    <citation type="submission" date="2010-05" db="EMBL/GenBank/DDBJ databases">
        <title>The complete genome of Truepera radiovictris DSM 17093.</title>
        <authorList>
            <consortium name="US DOE Joint Genome Institute (JGI-PGF)"/>
            <person name="Lucas S."/>
            <person name="Copeland A."/>
            <person name="Lapidus A."/>
            <person name="Glavina del Rio T."/>
            <person name="Dalin E."/>
            <person name="Tice H."/>
            <person name="Bruce D."/>
            <person name="Goodwin L."/>
            <person name="Pitluck S."/>
            <person name="Kyrpides N."/>
            <person name="Mavromatis K."/>
            <person name="Ovchinnikova G."/>
            <person name="Munk A.C."/>
            <person name="Detter J.C."/>
            <person name="Han C."/>
            <person name="Tapia R."/>
            <person name="Land M."/>
            <person name="Hauser L."/>
            <person name="Markowitz V."/>
            <person name="Cheng J.-F."/>
            <person name="Hugenholtz P."/>
            <person name="Woyke T."/>
            <person name="Wu D."/>
            <person name="Tindall B."/>
            <person name="Pomrenke H.G."/>
            <person name="Brambilla E."/>
            <person name="Klenk H.-P."/>
            <person name="Eisen J.A."/>
        </authorList>
    </citation>
    <scope>NUCLEOTIDE SEQUENCE [LARGE SCALE GENOMIC DNA]</scope>
    <source>
        <strain evidence="2">DSM 17093 / CIP 108686 / LMG 22925 / RQ-24</strain>
    </source>
</reference>
<proteinExistence type="predicted"/>
<dbReference type="EMBL" id="CP002049">
    <property type="protein sequence ID" value="ADI15910.1"/>
    <property type="molecule type" value="Genomic_DNA"/>
</dbReference>
<dbReference type="Pfam" id="PF11482">
    <property type="entry name" value="DUF3208"/>
    <property type="match status" value="1"/>
</dbReference>
<dbReference type="InterPro" id="IPR021576">
    <property type="entry name" value="DUF3208"/>
</dbReference>
<name>D7CVJ9_TRURR</name>
<keyword evidence="2" id="KW-1185">Reference proteome</keyword>
<reference evidence="1 2" key="2">
    <citation type="journal article" date="2011" name="Stand. Genomic Sci.">
        <title>Complete genome sequence of Truepera radiovictrix type strain (RQ-24).</title>
        <authorList>
            <person name="Ivanova N."/>
            <person name="Rohde C."/>
            <person name="Munk C."/>
            <person name="Nolan M."/>
            <person name="Lucas S."/>
            <person name="Del Rio T.G."/>
            <person name="Tice H."/>
            <person name="Deshpande S."/>
            <person name="Cheng J.F."/>
            <person name="Tapia R."/>
            <person name="Han C."/>
            <person name="Goodwin L."/>
            <person name="Pitluck S."/>
            <person name="Liolios K."/>
            <person name="Mavromatis K."/>
            <person name="Mikhailova N."/>
            <person name="Pati A."/>
            <person name="Chen A."/>
            <person name="Palaniappan K."/>
            <person name="Land M."/>
            <person name="Hauser L."/>
            <person name="Chang Y.J."/>
            <person name="Jeffries C.D."/>
            <person name="Brambilla E."/>
            <person name="Rohde M."/>
            <person name="Goker M."/>
            <person name="Tindall B.J."/>
            <person name="Woyke T."/>
            <person name="Bristow J."/>
            <person name="Eisen J.A."/>
            <person name="Markowitz V."/>
            <person name="Hugenholtz P."/>
            <person name="Kyrpides N.C."/>
            <person name="Klenk H.P."/>
            <person name="Lapidus A."/>
        </authorList>
    </citation>
    <scope>NUCLEOTIDE SEQUENCE [LARGE SCALE GENOMIC DNA]</scope>
    <source>
        <strain evidence="2">DSM 17093 / CIP 108686 / LMG 22925 / RQ-24</strain>
    </source>
</reference>
<dbReference type="STRING" id="649638.Trad_2809"/>